<feature type="region of interest" description="Disordered" evidence="6">
    <location>
        <begin position="64"/>
        <end position="88"/>
    </location>
</feature>
<evidence type="ECO:0000256" key="2">
    <source>
        <dbReference type="ARBA" id="ARBA00007524"/>
    </source>
</evidence>
<dbReference type="InterPro" id="IPR004307">
    <property type="entry name" value="TspO_MBR"/>
</dbReference>
<dbReference type="EMBL" id="BJZS01000070">
    <property type="protein sequence ID" value="GEO96076.1"/>
    <property type="molecule type" value="Genomic_DNA"/>
</dbReference>
<evidence type="ECO:0000256" key="1">
    <source>
        <dbReference type="ARBA" id="ARBA00004141"/>
    </source>
</evidence>
<dbReference type="Gene3D" id="1.20.1260.100">
    <property type="entry name" value="TspO/MBR protein"/>
    <property type="match status" value="1"/>
</dbReference>
<dbReference type="STRING" id="388357.GCA_001580365_02698"/>
<evidence type="ECO:0000256" key="5">
    <source>
        <dbReference type="ARBA" id="ARBA00023136"/>
    </source>
</evidence>
<evidence type="ECO:0000313" key="8">
    <source>
        <dbReference type="Proteomes" id="UP000321103"/>
    </source>
</evidence>
<evidence type="ECO:0000313" key="7">
    <source>
        <dbReference type="EMBL" id="GEO96076.1"/>
    </source>
</evidence>
<keyword evidence="4" id="KW-1133">Transmembrane helix</keyword>
<sequence length="88" mass="9003">MFFGKHRTALATVVAAALTAGSADLARRAGQARALLGAALLPYAGWCGSATVLSGRIHRLNARGRGPGVAGDGRGPGQPEATVIRPWR</sequence>
<reference evidence="7 8" key="1">
    <citation type="submission" date="2019-07" db="EMBL/GenBank/DDBJ databases">
        <title>Whole genome shotgun sequence of Kocuria turfanensis NBRC 107627.</title>
        <authorList>
            <person name="Hosoyama A."/>
            <person name="Uohara A."/>
            <person name="Ohji S."/>
            <person name="Ichikawa N."/>
        </authorList>
    </citation>
    <scope>NUCLEOTIDE SEQUENCE [LARGE SCALE GENOMIC DNA]</scope>
    <source>
        <strain evidence="7 8">NBRC 107627</strain>
    </source>
</reference>
<name>A0A512IEE7_9MICC</name>
<feature type="compositionally biased region" description="Gly residues" evidence="6">
    <location>
        <begin position="65"/>
        <end position="76"/>
    </location>
</feature>
<comment type="similarity">
    <text evidence="2">Belongs to the TspO/BZRP family.</text>
</comment>
<evidence type="ECO:0000256" key="3">
    <source>
        <dbReference type="ARBA" id="ARBA00022692"/>
    </source>
</evidence>
<dbReference type="Proteomes" id="UP000321103">
    <property type="component" value="Unassembled WGS sequence"/>
</dbReference>
<proteinExistence type="inferred from homology"/>
<gene>
    <name evidence="7" type="ORF">KTU01_21990</name>
</gene>
<evidence type="ECO:0000256" key="6">
    <source>
        <dbReference type="SAM" id="MobiDB-lite"/>
    </source>
</evidence>
<keyword evidence="5" id="KW-0472">Membrane</keyword>
<keyword evidence="3" id="KW-0812">Transmembrane</keyword>
<comment type="subcellular location">
    <subcellularLocation>
        <location evidence="1">Membrane</location>
        <topology evidence="1">Multi-pass membrane protein</topology>
    </subcellularLocation>
</comment>
<dbReference type="AlphaFoldDB" id="A0A512IEE7"/>
<dbReference type="InterPro" id="IPR038330">
    <property type="entry name" value="TspO/MBR-related_sf"/>
</dbReference>
<accession>A0A512IEE7</accession>
<dbReference type="RefSeq" id="WP_062736184.1">
    <property type="nucleotide sequence ID" value="NZ_BJZS01000070.1"/>
</dbReference>
<dbReference type="Pfam" id="PF03073">
    <property type="entry name" value="TspO_MBR"/>
    <property type="match status" value="1"/>
</dbReference>
<keyword evidence="8" id="KW-1185">Reference proteome</keyword>
<comment type="caution">
    <text evidence="7">The sequence shown here is derived from an EMBL/GenBank/DDBJ whole genome shotgun (WGS) entry which is preliminary data.</text>
</comment>
<evidence type="ECO:0000256" key="4">
    <source>
        <dbReference type="ARBA" id="ARBA00022989"/>
    </source>
</evidence>
<dbReference type="GO" id="GO:0016020">
    <property type="term" value="C:membrane"/>
    <property type="evidence" value="ECO:0007669"/>
    <property type="project" value="UniProtKB-SubCell"/>
</dbReference>
<organism evidence="7 8">
    <name type="scientific">Kocuria turfanensis</name>
    <dbReference type="NCBI Taxonomy" id="388357"/>
    <lineage>
        <taxon>Bacteria</taxon>
        <taxon>Bacillati</taxon>
        <taxon>Actinomycetota</taxon>
        <taxon>Actinomycetes</taxon>
        <taxon>Micrococcales</taxon>
        <taxon>Micrococcaceae</taxon>
        <taxon>Kocuria</taxon>
    </lineage>
</organism>
<protein>
    <submittedName>
        <fullName evidence="7">Uncharacterized protein</fullName>
    </submittedName>
</protein>